<feature type="compositionally biased region" description="Polar residues" evidence="1">
    <location>
        <begin position="36"/>
        <end position="45"/>
    </location>
</feature>
<organism evidence="2 3">
    <name type="scientific">Paratrimastix pyriformis</name>
    <dbReference type="NCBI Taxonomy" id="342808"/>
    <lineage>
        <taxon>Eukaryota</taxon>
        <taxon>Metamonada</taxon>
        <taxon>Preaxostyla</taxon>
        <taxon>Paratrimastigidae</taxon>
        <taxon>Paratrimastix</taxon>
    </lineage>
</organism>
<dbReference type="Proteomes" id="UP001141327">
    <property type="component" value="Unassembled WGS sequence"/>
</dbReference>
<evidence type="ECO:0000313" key="3">
    <source>
        <dbReference type="Proteomes" id="UP001141327"/>
    </source>
</evidence>
<reference evidence="2" key="1">
    <citation type="journal article" date="2022" name="bioRxiv">
        <title>Genomics of Preaxostyla Flagellates Illuminates Evolutionary Transitions and the Path Towards Mitochondrial Loss.</title>
        <authorList>
            <person name="Novak L.V.F."/>
            <person name="Treitli S.C."/>
            <person name="Pyrih J."/>
            <person name="Halakuc P."/>
            <person name="Pipaliya S.V."/>
            <person name="Vacek V."/>
            <person name="Brzon O."/>
            <person name="Soukal P."/>
            <person name="Eme L."/>
            <person name="Dacks J.B."/>
            <person name="Karnkowska A."/>
            <person name="Elias M."/>
            <person name="Hampl V."/>
        </authorList>
    </citation>
    <scope>NUCLEOTIDE SEQUENCE</scope>
    <source>
        <strain evidence="2">RCP-MX</strain>
    </source>
</reference>
<protein>
    <submittedName>
        <fullName evidence="2">Uncharacterized protein</fullName>
    </submittedName>
</protein>
<keyword evidence="3" id="KW-1185">Reference proteome</keyword>
<sequence>MMVSVPESLVEREKRHTGALRQLSGIKMVYAHHNRGTGTTSSSWASHRDTPPLFSRSARWGHLPRGKSRPGNLAAAGKDDVHPGGSAQNAHVHSTPSTRPRPRSAPGAIRMTVFPPQRPPALLQPKNENFTNRPMTGTAAMPPAAPPTSPTASASSRPHVVDLPTPSGPASLVV</sequence>
<evidence type="ECO:0000313" key="2">
    <source>
        <dbReference type="EMBL" id="KAJ4458924.1"/>
    </source>
</evidence>
<gene>
    <name evidence="2" type="ORF">PAPYR_5206</name>
</gene>
<proteinExistence type="predicted"/>
<evidence type="ECO:0000256" key="1">
    <source>
        <dbReference type="SAM" id="MobiDB-lite"/>
    </source>
</evidence>
<feature type="region of interest" description="Disordered" evidence="1">
    <location>
        <begin position="36"/>
        <end position="174"/>
    </location>
</feature>
<dbReference type="EMBL" id="JAPMOS010000024">
    <property type="protein sequence ID" value="KAJ4458924.1"/>
    <property type="molecule type" value="Genomic_DNA"/>
</dbReference>
<name>A0ABQ8UI79_9EUKA</name>
<comment type="caution">
    <text evidence="2">The sequence shown here is derived from an EMBL/GenBank/DDBJ whole genome shotgun (WGS) entry which is preliminary data.</text>
</comment>
<accession>A0ABQ8UI79</accession>